<accession>A0AAE5YFN2</accession>
<feature type="region of interest" description="Disordered" evidence="1">
    <location>
        <begin position="398"/>
        <end position="426"/>
    </location>
</feature>
<dbReference type="EMBL" id="MH822965">
    <property type="protein sequence ID" value="QBK47213.1"/>
    <property type="molecule type" value="Viral_cRNA"/>
</dbReference>
<organism evidence="2 3">
    <name type="scientific">Anopheles marajoara virus</name>
    <dbReference type="NCBI Taxonomy" id="2546225"/>
    <lineage>
        <taxon>Viruses</taxon>
        <taxon>Riboviria</taxon>
        <taxon>Orthornavirae</taxon>
        <taxon>Negarnaviricota</taxon>
        <taxon>Haploviricotina</taxon>
        <taxon>Monjiviricetes</taxon>
        <taxon>Mononegavirales</taxon>
        <taxon>Xinmoviridae</taxon>
        <taxon>Madalivirus</taxon>
        <taxon>Madalivirus amapaense</taxon>
    </lineage>
</organism>
<evidence type="ECO:0000313" key="3">
    <source>
        <dbReference type="Proteomes" id="UP000831235"/>
    </source>
</evidence>
<dbReference type="RefSeq" id="YP_010799400.1">
    <property type="nucleotide sequence ID" value="NC_076649.1"/>
</dbReference>
<sequence length="426" mass="47287">MADASISSHDSEEDPFMGDVFPDCLITTDVLLEYKVLPIKLSLFKFPEVLTVDCVTKIWIASHALRTLTRESGEVNITNFINPITINFDPMPLDHIRSFYCGFISAGHEVVAKVLGDLVDSTVPMKLAVEAHIKNLVPGRQIDWTGFVEPEPVEFFGKWLAPISKGYKSPVSFKKSTAEMVLVGVEVRRSIEASAGKCVEKDYIAPPPPVPNPEIATNNPKKKQPRKQTERRITPGECRQPPRSTNPPVDPRLSVSKYIDYVKSVLVNYRNNFFSDSIIQQFCTTKAYLDGGIMLIKEQAFLADPAITITEINDFVCAQIRSTGFCSATEGGAEMLEMRAIRESVEEIRRIPSQVNYKLDSVVRATDQILQLVKSGVIGPVSRLDPSKLTTVVPVEKPLRPVADETRTGKPSTKPSIAPHYSEPLD</sequence>
<feature type="region of interest" description="Disordered" evidence="1">
    <location>
        <begin position="202"/>
        <end position="251"/>
    </location>
</feature>
<evidence type="ECO:0000256" key="1">
    <source>
        <dbReference type="SAM" id="MobiDB-lite"/>
    </source>
</evidence>
<dbReference type="KEGG" id="vg:80537785"/>
<dbReference type="Proteomes" id="UP000831235">
    <property type="component" value="Segment"/>
</dbReference>
<feature type="compositionally biased region" description="Basic and acidic residues" evidence="1">
    <location>
        <begin position="398"/>
        <end position="408"/>
    </location>
</feature>
<evidence type="ECO:0000313" key="2">
    <source>
        <dbReference type="EMBL" id="QBK47213.1"/>
    </source>
</evidence>
<protein>
    <submittedName>
        <fullName evidence="2">Glycoprotein 1</fullName>
    </submittedName>
</protein>
<dbReference type="GeneID" id="80537785"/>
<name>A0AAE5YFN2_9MONO</name>
<reference evidence="2" key="1">
    <citation type="journal article" date="2019" name="BMC Genomics">
        <title>An insight into the sialotranscriptome and virome of Amazonian anophelines.</title>
        <authorList>
            <person name="Scarpassa V.M."/>
            <person name="Debat H.J."/>
            <person name="Alencar R.B."/>
            <person name="Saraiva J.F."/>
            <person name="Calvo E."/>
            <person name="Arca B."/>
            <person name="Ribeiro J.M."/>
        </authorList>
    </citation>
    <scope>NUCLEOTIDE SEQUENCE</scope>
    <source>
        <strain evidence="2">AMA</strain>
    </source>
</reference>
<keyword evidence="3" id="KW-1185">Reference proteome</keyword>
<proteinExistence type="predicted"/>